<dbReference type="RefSeq" id="WP_204733154.1">
    <property type="nucleotide sequence ID" value="NZ_JAVDWE010000004.1"/>
</dbReference>
<protein>
    <submittedName>
        <fullName evidence="1">Uncharacterized protein</fullName>
    </submittedName>
</protein>
<name>A0ABU1V9K2_9BURK</name>
<keyword evidence="2" id="KW-1185">Reference proteome</keyword>
<organism evidence="1 2">
    <name type="scientific">Hydrogenophaga laconesensis</name>
    <dbReference type="NCBI Taxonomy" id="1805971"/>
    <lineage>
        <taxon>Bacteria</taxon>
        <taxon>Pseudomonadati</taxon>
        <taxon>Pseudomonadota</taxon>
        <taxon>Betaproteobacteria</taxon>
        <taxon>Burkholderiales</taxon>
        <taxon>Comamonadaceae</taxon>
        <taxon>Hydrogenophaga</taxon>
    </lineage>
</organism>
<accession>A0ABU1V9K2</accession>
<evidence type="ECO:0000313" key="2">
    <source>
        <dbReference type="Proteomes" id="UP001265550"/>
    </source>
</evidence>
<sequence>MPFYQAEQVGRQTAEYKRVMTLVFGEDWQAVHESVKAYREKMNGGKQ</sequence>
<gene>
    <name evidence="1" type="ORF">J2X09_001877</name>
</gene>
<reference evidence="1 2" key="1">
    <citation type="submission" date="2023-07" db="EMBL/GenBank/DDBJ databases">
        <title>Sorghum-associated microbial communities from plants grown in Nebraska, USA.</title>
        <authorList>
            <person name="Schachtman D."/>
        </authorList>
    </citation>
    <scope>NUCLEOTIDE SEQUENCE [LARGE SCALE GENOMIC DNA]</scope>
    <source>
        <strain evidence="1 2">BE240</strain>
    </source>
</reference>
<proteinExistence type="predicted"/>
<dbReference type="EMBL" id="JAVDWE010000004">
    <property type="protein sequence ID" value="MDR7094139.1"/>
    <property type="molecule type" value="Genomic_DNA"/>
</dbReference>
<comment type="caution">
    <text evidence="1">The sequence shown here is derived from an EMBL/GenBank/DDBJ whole genome shotgun (WGS) entry which is preliminary data.</text>
</comment>
<dbReference type="Proteomes" id="UP001265550">
    <property type="component" value="Unassembled WGS sequence"/>
</dbReference>
<evidence type="ECO:0000313" key="1">
    <source>
        <dbReference type="EMBL" id="MDR7094139.1"/>
    </source>
</evidence>